<dbReference type="PANTHER" id="PTHR21717">
    <property type="entry name" value="TELOMERIC REPEAT BINDING PROTEIN"/>
    <property type="match status" value="1"/>
</dbReference>
<evidence type="ECO:0008006" key="4">
    <source>
        <dbReference type="Google" id="ProtNLM"/>
    </source>
</evidence>
<dbReference type="Proteomes" id="UP000436088">
    <property type="component" value="Unassembled WGS sequence"/>
</dbReference>
<dbReference type="InterPro" id="IPR031105">
    <property type="entry name" value="TRP_plant"/>
</dbReference>
<accession>A0A6A2X6I0</accession>
<feature type="region of interest" description="Disordered" evidence="1">
    <location>
        <begin position="33"/>
        <end position="53"/>
    </location>
</feature>
<evidence type="ECO:0000313" key="3">
    <source>
        <dbReference type="Proteomes" id="UP000436088"/>
    </source>
</evidence>
<reference evidence="2" key="1">
    <citation type="submission" date="2019-09" db="EMBL/GenBank/DDBJ databases">
        <title>Draft genome information of white flower Hibiscus syriacus.</title>
        <authorList>
            <person name="Kim Y.-M."/>
        </authorList>
    </citation>
    <scope>NUCLEOTIDE SEQUENCE [LARGE SCALE GENOMIC DNA]</scope>
    <source>
        <strain evidence="2">YM2019G1</strain>
    </source>
</reference>
<comment type="caution">
    <text evidence="2">The sequence shown here is derived from an EMBL/GenBank/DDBJ whole genome shotgun (WGS) entry which is preliminary data.</text>
</comment>
<dbReference type="Gene3D" id="1.10.246.220">
    <property type="match status" value="1"/>
</dbReference>
<sequence length="387" mass="43178">MLLETATAAWHRSVGSWTLDHLAEAAAGLLESSEAAGEQDGERQSSKFSLSDQGTCDEKNFINYRRIYALNKFSCIPSLVSPEFFKAKVEEAGVSRASMFKNWITFGSSRHSGTTETFNRDDEKIISVAMGKEECFPVMGELVIFVKDQRGSLLSREDVSSVTAHSHRGFQLYNRFDSGNKRSGGDNSSAVKIRIKSFYSSRALSLDSYNCYCWTVMEAVTTVPRRWLKCRHPSSRKEAPLSLAKQIIPPVTGCNNGAEDYFTIPSSQSIPHISTSFTSPSSQSVLSISAISVEALTVVPIHHRVRHHEFVQRLIRRPLSVSEVEALVQAVEKLGTGRWRDVKLRAFDNAKHRTYVDLKVNGPFLLLLQFAGSLLQFPTNCHGSEYL</sequence>
<dbReference type="SUPFAM" id="SSF46689">
    <property type="entry name" value="Homeodomain-like"/>
    <property type="match status" value="1"/>
</dbReference>
<dbReference type="EMBL" id="VEPZ02001694">
    <property type="protein sequence ID" value="KAE8662745.1"/>
    <property type="molecule type" value="Genomic_DNA"/>
</dbReference>
<protein>
    <recommendedName>
        <fullName evidence="4">HTH myb-type domain-containing protein</fullName>
    </recommendedName>
</protein>
<keyword evidence="3" id="KW-1185">Reference proteome</keyword>
<dbReference type="InterPro" id="IPR009057">
    <property type="entry name" value="Homeodomain-like_sf"/>
</dbReference>
<proteinExistence type="predicted"/>
<evidence type="ECO:0000256" key="1">
    <source>
        <dbReference type="SAM" id="MobiDB-lite"/>
    </source>
</evidence>
<organism evidence="2 3">
    <name type="scientific">Hibiscus syriacus</name>
    <name type="common">Rose of Sharon</name>
    <dbReference type="NCBI Taxonomy" id="106335"/>
    <lineage>
        <taxon>Eukaryota</taxon>
        <taxon>Viridiplantae</taxon>
        <taxon>Streptophyta</taxon>
        <taxon>Embryophyta</taxon>
        <taxon>Tracheophyta</taxon>
        <taxon>Spermatophyta</taxon>
        <taxon>Magnoliopsida</taxon>
        <taxon>eudicotyledons</taxon>
        <taxon>Gunneridae</taxon>
        <taxon>Pentapetalae</taxon>
        <taxon>rosids</taxon>
        <taxon>malvids</taxon>
        <taxon>Malvales</taxon>
        <taxon>Malvaceae</taxon>
        <taxon>Malvoideae</taxon>
        <taxon>Hibiscus</taxon>
    </lineage>
</organism>
<dbReference type="CDD" id="cd11660">
    <property type="entry name" value="SANT_TRF"/>
    <property type="match status" value="1"/>
</dbReference>
<dbReference type="PANTHER" id="PTHR21717:SF71">
    <property type="entry name" value="TELOMERE REPEAT-BINDING PROTEIN 2-LIKE ISOFORM X1"/>
    <property type="match status" value="1"/>
</dbReference>
<dbReference type="AlphaFoldDB" id="A0A6A2X6I0"/>
<name>A0A6A2X6I0_HIBSY</name>
<evidence type="ECO:0000313" key="2">
    <source>
        <dbReference type="EMBL" id="KAE8662745.1"/>
    </source>
</evidence>
<gene>
    <name evidence="2" type="ORF">F3Y22_tig00113145pilonHSYRG00104</name>
</gene>